<dbReference type="AlphaFoldDB" id="A0A067TJ53"/>
<dbReference type="Proteomes" id="UP000027222">
    <property type="component" value="Unassembled WGS sequence"/>
</dbReference>
<name>A0A067TJ53_GALM3</name>
<gene>
    <name evidence="2" type="ORF">GALMADRAFT_874254</name>
</gene>
<sequence length="545" mass="61940">MSQGSISFLPPEILSTIFKYVHSEFLLTHDLRAVTRPQNHRPCDPDEDSDDDSDSSTTSSELVMSSSGLQKLVEIVRSPTFFPNAVASVCPFWEDVLSSTPEFWTTLVFFLDSDPTATKRVKKYLSWSRDLPIDVFMTRRVDLCHSPWMAEILETPWVRDNMNCLMPHIRRCRTLHVDVTINISLPVLPSHIRSSSTRLRTISFMSDIGLTVWEKDEGKHNFFAEPIVDRSERGSAFAFKPRLNILSIDGRNFQRAVAENKSWLLEMNDLEELTIFQYAPLAMSRETCASETSFDTHKCDECRLDLYETLETIESFSSLMNLKFNAVHFDISPADHEEKTFDFSFVGNLTFEDMAPEIIQEIFRVCSLEDVQDLASLTFTRCPRLHQVELPDIAASSLCLSRLEEDVDLEPILASWHGIDLSICDCASFSDALIQLLGTDNAPELDGDDDEIDEESDSEPSFLCHGMNSLDIHSVGPPRYSVGALCKMVEARGCMVNFSDDNWRQGLGWGPTITRLNVTGQVPELSTEDLAWFRSRTLRFFWGEE</sequence>
<reference evidence="3" key="1">
    <citation type="journal article" date="2014" name="Proc. Natl. Acad. Sci. U.S.A.">
        <title>Extensive sampling of basidiomycete genomes demonstrates inadequacy of the white-rot/brown-rot paradigm for wood decay fungi.</title>
        <authorList>
            <person name="Riley R."/>
            <person name="Salamov A.A."/>
            <person name="Brown D.W."/>
            <person name="Nagy L.G."/>
            <person name="Floudas D."/>
            <person name="Held B.W."/>
            <person name="Levasseur A."/>
            <person name="Lombard V."/>
            <person name="Morin E."/>
            <person name="Otillar R."/>
            <person name="Lindquist E.A."/>
            <person name="Sun H."/>
            <person name="LaButti K.M."/>
            <person name="Schmutz J."/>
            <person name="Jabbour D."/>
            <person name="Luo H."/>
            <person name="Baker S.E."/>
            <person name="Pisabarro A.G."/>
            <person name="Walton J.D."/>
            <person name="Blanchette R.A."/>
            <person name="Henrissat B."/>
            <person name="Martin F."/>
            <person name="Cullen D."/>
            <person name="Hibbett D.S."/>
            <person name="Grigoriev I.V."/>
        </authorList>
    </citation>
    <scope>NUCLEOTIDE SEQUENCE [LARGE SCALE GENOMIC DNA]</scope>
    <source>
        <strain evidence="3">CBS 339.88</strain>
    </source>
</reference>
<evidence type="ECO:0000313" key="2">
    <source>
        <dbReference type="EMBL" id="KDR83201.1"/>
    </source>
</evidence>
<organism evidence="2 3">
    <name type="scientific">Galerina marginata (strain CBS 339.88)</name>
    <dbReference type="NCBI Taxonomy" id="685588"/>
    <lineage>
        <taxon>Eukaryota</taxon>
        <taxon>Fungi</taxon>
        <taxon>Dikarya</taxon>
        <taxon>Basidiomycota</taxon>
        <taxon>Agaricomycotina</taxon>
        <taxon>Agaricomycetes</taxon>
        <taxon>Agaricomycetidae</taxon>
        <taxon>Agaricales</taxon>
        <taxon>Agaricineae</taxon>
        <taxon>Strophariaceae</taxon>
        <taxon>Galerina</taxon>
    </lineage>
</organism>
<proteinExistence type="predicted"/>
<evidence type="ECO:0000313" key="3">
    <source>
        <dbReference type="Proteomes" id="UP000027222"/>
    </source>
</evidence>
<evidence type="ECO:0000256" key="1">
    <source>
        <dbReference type="SAM" id="MobiDB-lite"/>
    </source>
</evidence>
<keyword evidence="3" id="KW-1185">Reference proteome</keyword>
<dbReference type="STRING" id="685588.A0A067TJ53"/>
<protein>
    <recommendedName>
        <fullName evidence="4">F-box domain-containing protein</fullName>
    </recommendedName>
</protein>
<feature type="region of interest" description="Disordered" evidence="1">
    <location>
        <begin position="36"/>
        <end position="63"/>
    </location>
</feature>
<dbReference type="HOGENOM" id="CLU_027732_1_0_1"/>
<accession>A0A067TJ53</accession>
<dbReference type="OrthoDB" id="3001771at2759"/>
<dbReference type="EMBL" id="KL142369">
    <property type="protein sequence ID" value="KDR83201.1"/>
    <property type="molecule type" value="Genomic_DNA"/>
</dbReference>
<feature type="compositionally biased region" description="Acidic residues" evidence="1">
    <location>
        <begin position="45"/>
        <end position="54"/>
    </location>
</feature>
<evidence type="ECO:0008006" key="4">
    <source>
        <dbReference type="Google" id="ProtNLM"/>
    </source>
</evidence>